<keyword evidence="13" id="KW-1185">Reference proteome</keyword>
<keyword evidence="6 7" id="KW-0961">Cell wall biogenesis/degradation</keyword>
<accession>A0A6H1WRE1</accession>
<comment type="function">
    <text evidence="7">Catalyzes the addition of meso-diaminopimelic acid to the nucleotide precursor UDP-N-acetylmuramoyl-L-alanyl-D-glutamate (UMAG) in the biosynthesis of bacterial cell-wall peptidoglycan.</text>
</comment>
<evidence type="ECO:0000259" key="9">
    <source>
        <dbReference type="Pfam" id="PF01225"/>
    </source>
</evidence>
<dbReference type="GO" id="GO:0008765">
    <property type="term" value="F:UDP-N-acetylmuramoylalanyl-D-glutamate-2,6-diaminopimelate ligase activity"/>
    <property type="evidence" value="ECO:0007669"/>
    <property type="project" value="UniProtKB-UniRule"/>
</dbReference>
<keyword evidence="2 7" id="KW-0132">Cell division</keyword>
<comment type="cofactor">
    <cofactor evidence="7">
        <name>Mg(2+)</name>
        <dbReference type="ChEBI" id="CHEBI:18420"/>
    </cofactor>
</comment>
<dbReference type="AlphaFoldDB" id="A0A6H1WRE1"/>
<dbReference type="RefSeq" id="WP_168719122.1">
    <property type="nucleotide sequence ID" value="NZ_CP042909.1"/>
</dbReference>
<dbReference type="GO" id="GO:0000287">
    <property type="term" value="F:magnesium ion binding"/>
    <property type="evidence" value="ECO:0007669"/>
    <property type="project" value="UniProtKB-UniRule"/>
</dbReference>
<dbReference type="SUPFAM" id="SSF53623">
    <property type="entry name" value="MurD-like peptide ligases, catalytic domain"/>
    <property type="match status" value="1"/>
</dbReference>
<feature type="binding site" evidence="7">
    <location>
        <position position="376"/>
    </location>
    <ligand>
        <name>meso-2,6-diaminopimelate</name>
        <dbReference type="ChEBI" id="CHEBI:57791"/>
    </ligand>
</feature>
<comment type="pathway">
    <text evidence="7 8">Cell wall biogenesis; peptidoglycan biosynthesis.</text>
</comment>
<keyword evidence="7 12" id="KW-0436">Ligase</keyword>
<dbReference type="InterPro" id="IPR036565">
    <property type="entry name" value="Mur-like_cat_sf"/>
</dbReference>
<keyword evidence="5 7" id="KW-0131">Cell cycle</keyword>
<dbReference type="InterPro" id="IPR035911">
    <property type="entry name" value="MurE/MurF_N"/>
</dbReference>
<keyword evidence="7" id="KW-0067">ATP-binding</keyword>
<dbReference type="PANTHER" id="PTHR23135">
    <property type="entry name" value="MUR LIGASE FAMILY MEMBER"/>
    <property type="match status" value="1"/>
</dbReference>
<comment type="caution">
    <text evidence="7">Lacks conserved residue(s) required for the propagation of feature annotation.</text>
</comment>
<dbReference type="GO" id="GO:0008360">
    <property type="term" value="P:regulation of cell shape"/>
    <property type="evidence" value="ECO:0007669"/>
    <property type="project" value="UniProtKB-KW"/>
</dbReference>
<evidence type="ECO:0000259" key="11">
    <source>
        <dbReference type="Pfam" id="PF08245"/>
    </source>
</evidence>
<dbReference type="GO" id="GO:0009252">
    <property type="term" value="P:peptidoglycan biosynthetic process"/>
    <property type="evidence" value="ECO:0007669"/>
    <property type="project" value="UniProtKB-UniRule"/>
</dbReference>
<dbReference type="InterPro" id="IPR005761">
    <property type="entry name" value="UDP-N-AcMur-Glu-dNH2Pim_ligase"/>
</dbReference>
<feature type="binding site" evidence="7">
    <location>
        <begin position="400"/>
        <end position="403"/>
    </location>
    <ligand>
        <name>meso-2,6-diaminopimelate</name>
        <dbReference type="ChEBI" id="CHEBI:57791"/>
    </ligand>
</feature>
<comment type="catalytic activity">
    <reaction evidence="7">
        <text>UDP-N-acetyl-alpha-D-muramoyl-L-alanyl-D-glutamate + meso-2,6-diaminopimelate + ATP = UDP-N-acetyl-alpha-D-muramoyl-L-alanyl-gamma-D-glutamyl-meso-2,6-diaminopimelate + ADP + phosphate + H(+)</text>
        <dbReference type="Rhea" id="RHEA:23676"/>
        <dbReference type="ChEBI" id="CHEBI:15378"/>
        <dbReference type="ChEBI" id="CHEBI:30616"/>
        <dbReference type="ChEBI" id="CHEBI:43474"/>
        <dbReference type="ChEBI" id="CHEBI:57791"/>
        <dbReference type="ChEBI" id="CHEBI:83900"/>
        <dbReference type="ChEBI" id="CHEBI:83905"/>
        <dbReference type="ChEBI" id="CHEBI:456216"/>
        <dbReference type="EC" id="6.3.2.13"/>
    </reaction>
</comment>
<dbReference type="GO" id="GO:0005524">
    <property type="term" value="F:ATP binding"/>
    <property type="evidence" value="ECO:0007669"/>
    <property type="project" value="UniProtKB-UniRule"/>
</dbReference>
<dbReference type="Pfam" id="PF08245">
    <property type="entry name" value="Mur_ligase_M"/>
    <property type="match status" value="1"/>
</dbReference>
<dbReference type="InterPro" id="IPR004101">
    <property type="entry name" value="Mur_ligase_C"/>
</dbReference>
<feature type="binding site" evidence="7">
    <location>
        <position position="179"/>
    </location>
    <ligand>
        <name>UDP-N-acetyl-alpha-D-muramoyl-L-alanyl-D-glutamate</name>
        <dbReference type="ChEBI" id="CHEBI:83900"/>
    </ligand>
</feature>
<dbReference type="InterPro" id="IPR000713">
    <property type="entry name" value="Mur_ligase_N"/>
</dbReference>
<dbReference type="SUPFAM" id="SSF53244">
    <property type="entry name" value="MurD-like peptide ligases, peptide-binding domain"/>
    <property type="match status" value="1"/>
</dbReference>
<evidence type="ECO:0000256" key="2">
    <source>
        <dbReference type="ARBA" id="ARBA00022618"/>
    </source>
</evidence>
<dbReference type="HAMAP" id="MF_00208">
    <property type="entry name" value="MurE"/>
    <property type="match status" value="1"/>
</dbReference>
<feature type="binding site" evidence="7">
    <location>
        <position position="185"/>
    </location>
    <ligand>
        <name>UDP-N-acetyl-alpha-D-muramoyl-L-alanyl-D-glutamate</name>
        <dbReference type="ChEBI" id="CHEBI:83900"/>
    </ligand>
</feature>
<proteinExistence type="inferred from homology"/>
<gene>
    <name evidence="7" type="primary">murE</name>
    <name evidence="12" type="ORF">FVE67_02645</name>
</gene>
<organism evidence="12 13">
    <name type="scientific">Thermosulfurimonas marina</name>
    <dbReference type="NCBI Taxonomy" id="2047767"/>
    <lineage>
        <taxon>Bacteria</taxon>
        <taxon>Pseudomonadati</taxon>
        <taxon>Thermodesulfobacteriota</taxon>
        <taxon>Thermodesulfobacteria</taxon>
        <taxon>Thermodesulfobacteriales</taxon>
        <taxon>Thermodesulfobacteriaceae</taxon>
        <taxon>Thermosulfurimonas</taxon>
    </lineage>
</organism>
<comment type="PTM">
    <text evidence="7">Carboxylation is probably crucial for Mg(2+) binding and, consequently, for the gamma-phosphate positioning of ATP.</text>
</comment>
<dbReference type="GO" id="GO:0005737">
    <property type="term" value="C:cytoplasm"/>
    <property type="evidence" value="ECO:0007669"/>
    <property type="project" value="UniProtKB-SubCell"/>
</dbReference>
<dbReference type="Pfam" id="PF02875">
    <property type="entry name" value="Mur_ligase_C"/>
    <property type="match status" value="1"/>
</dbReference>
<reference evidence="12 13" key="1">
    <citation type="submission" date="2019-08" db="EMBL/GenBank/DDBJ databases">
        <title>Complete genome sequence of Thermosulfurimonas marina SU872T, an anaerobic thermophilic chemolithoautotrophic bacterium isolated from a shallow marine hydrothermal vent.</title>
        <authorList>
            <person name="Allioux M."/>
            <person name="Jebbar M."/>
            <person name="Slobodkina G."/>
            <person name="Slobodkin A."/>
            <person name="Moalic Y."/>
            <person name="Frolova A."/>
            <person name="Shao Z."/>
            <person name="Alain K."/>
        </authorList>
    </citation>
    <scope>NUCLEOTIDE SEQUENCE [LARGE SCALE GENOMIC DNA]</scope>
    <source>
        <strain evidence="12 13">SU872</strain>
    </source>
</reference>
<evidence type="ECO:0000313" key="12">
    <source>
        <dbReference type="EMBL" id="QJA05762.1"/>
    </source>
</evidence>
<dbReference type="SUPFAM" id="SSF63418">
    <property type="entry name" value="MurE/MurF N-terminal domain"/>
    <property type="match status" value="1"/>
</dbReference>
<feature type="binding site" evidence="7">
    <location>
        <position position="187"/>
    </location>
    <ligand>
        <name>UDP-N-acetyl-alpha-D-muramoyl-L-alanyl-D-glutamate</name>
        <dbReference type="ChEBI" id="CHEBI:83900"/>
    </ligand>
</feature>
<dbReference type="Gene3D" id="3.40.1390.10">
    <property type="entry name" value="MurE/MurF, N-terminal domain"/>
    <property type="match status" value="1"/>
</dbReference>
<evidence type="ECO:0000256" key="4">
    <source>
        <dbReference type="ARBA" id="ARBA00022984"/>
    </source>
</evidence>
<dbReference type="KEGG" id="tmai:FVE67_02645"/>
<sequence>MRLEELLSGVEVAGLLGDPAVEITAVVDNSRRVRPGALFVARPGTREDGHRYLRQAVTSGAAAVVRMDRLDPDLPVPQVLVKDSVSSLARILSNFYGAPEKRLRLIGVTGTNGKSSVTWMLREALLRLGRPAGLIGTLLYDTGGRVERAQETTPGLPRLYALLAEMVRSGVSVAVLEVSSHALDQRRVTGLSFEGGVFTNLSRDHLDYHPHLEAYFQAKRRLFGEHLSPEGFAVVNVADPWGRRLAEELSGLRIFRVGEAFQAEILSRDQGLVLRVREPEGEFELQTRLFGDFQQENLLCAWAVLRGLGFSAREAAEALTEAKAPPGRLEPVAEARGARIFVDYAHTPEALAAALKSLRALAPRRLLCLFGCGGNRDRGKRPLMGQVASALADALYLTSDNPRFEDPQTIVREILRGVNGTRVRVILDRRQALREAIAELTAGDILLVAGKGHEDYQEIAGRRLPFSDAEEVKRIVGELS</sequence>
<evidence type="ECO:0000256" key="1">
    <source>
        <dbReference type="ARBA" id="ARBA00005898"/>
    </source>
</evidence>
<dbReference type="EC" id="6.3.2.13" evidence="7"/>
<keyword evidence="7" id="KW-0547">Nucleotide-binding</keyword>
<feature type="domain" description="Mur ligase central" evidence="11">
    <location>
        <begin position="108"/>
        <end position="304"/>
    </location>
</feature>
<comment type="subcellular location">
    <subcellularLocation>
        <location evidence="7 8">Cytoplasm</location>
    </subcellularLocation>
</comment>
<dbReference type="PANTHER" id="PTHR23135:SF4">
    <property type="entry name" value="UDP-N-ACETYLMURAMOYL-L-ALANYL-D-GLUTAMATE--2,6-DIAMINOPIMELATE LIGASE MURE HOMOLOG, CHLOROPLASTIC"/>
    <property type="match status" value="1"/>
</dbReference>
<feature type="modified residue" description="N6-carboxylysine" evidence="7">
    <location>
        <position position="219"/>
    </location>
</feature>
<dbReference type="Gene3D" id="3.40.1190.10">
    <property type="entry name" value="Mur-like, catalytic domain"/>
    <property type="match status" value="1"/>
</dbReference>
<feature type="binding site" evidence="7">
    <location>
        <position position="450"/>
    </location>
    <ligand>
        <name>meso-2,6-diaminopimelate</name>
        <dbReference type="ChEBI" id="CHEBI:57791"/>
    </ligand>
</feature>
<keyword evidence="3 7" id="KW-0133">Cell shape</keyword>
<name>A0A6H1WRE1_9BACT</name>
<feature type="short sequence motif" description="Meso-diaminopimelate recognition motif" evidence="7">
    <location>
        <begin position="400"/>
        <end position="403"/>
    </location>
</feature>
<dbReference type="EMBL" id="CP042909">
    <property type="protein sequence ID" value="QJA05762.1"/>
    <property type="molecule type" value="Genomic_DNA"/>
</dbReference>
<keyword evidence="4 7" id="KW-0573">Peptidoglycan synthesis</keyword>
<protein>
    <recommendedName>
        <fullName evidence="7">UDP-N-acetylmuramoyl-L-alanyl-D-glutamate--2,6-diaminopimelate ligase</fullName>
        <ecNumber evidence="7">6.3.2.13</ecNumber>
    </recommendedName>
    <alternativeName>
        <fullName evidence="7">Meso-A2pm-adding enzyme</fullName>
    </alternativeName>
    <alternativeName>
        <fullName evidence="7">Meso-diaminopimelate-adding enzyme</fullName>
    </alternativeName>
    <alternativeName>
        <fullName evidence="7">UDP-MurNAc-L-Ala-D-Glu:meso-diaminopimelate ligase</fullName>
    </alternativeName>
    <alternativeName>
        <fullName evidence="7">UDP-MurNAc-tripeptide synthetase</fullName>
    </alternativeName>
    <alternativeName>
        <fullName evidence="7">UDP-N-acetylmuramyl-tripeptide synthetase</fullName>
    </alternativeName>
</protein>
<dbReference type="GO" id="GO:0051301">
    <property type="term" value="P:cell division"/>
    <property type="evidence" value="ECO:0007669"/>
    <property type="project" value="UniProtKB-KW"/>
</dbReference>
<evidence type="ECO:0000256" key="3">
    <source>
        <dbReference type="ARBA" id="ARBA00022960"/>
    </source>
</evidence>
<keyword evidence="7" id="KW-0963">Cytoplasm</keyword>
<evidence type="ECO:0000259" key="10">
    <source>
        <dbReference type="Pfam" id="PF02875"/>
    </source>
</evidence>
<feature type="domain" description="Mur ligase C-terminal" evidence="10">
    <location>
        <begin position="327"/>
        <end position="452"/>
    </location>
</feature>
<feature type="binding site" evidence="7">
    <location>
        <begin position="152"/>
        <end position="153"/>
    </location>
    <ligand>
        <name>UDP-N-acetyl-alpha-D-muramoyl-L-alanyl-D-glutamate</name>
        <dbReference type="ChEBI" id="CHEBI:83900"/>
    </ligand>
</feature>
<dbReference type="InterPro" id="IPR036615">
    <property type="entry name" value="Mur_ligase_C_dom_sf"/>
</dbReference>
<feature type="binding site" evidence="7">
    <location>
        <begin position="110"/>
        <end position="116"/>
    </location>
    <ligand>
        <name>ATP</name>
        <dbReference type="ChEBI" id="CHEBI:30616"/>
    </ligand>
</feature>
<evidence type="ECO:0000256" key="8">
    <source>
        <dbReference type="RuleBase" id="RU004135"/>
    </source>
</evidence>
<dbReference type="Pfam" id="PF01225">
    <property type="entry name" value="Mur_ligase"/>
    <property type="match status" value="1"/>
</dbReference>
<dbReference type="NCBIfam" id="TIGR01085">
    <property type="entry name" value="murE"/>
    <property type="match status" value="1"/>
</dbReference>
<dbReference type="InterPro" id="IPR013221">
    <property type="entry name" value="Mur_ligase_cen"/>
</dbReference>
<dbReference type="Gene3D" id="3.90.190.20">
    <property type="entry name" value="Mur ligase, C-terminal domain"/>
    <property type="match status" value="1"/>
</dbReference>
<dbReference type="NCBIfam" id="NF001124">
    <property type="entry name" value="PRK00139.1-2"/>
    <property type="match status" value="1"/>
</dbReference>
<evidence type="ECO:0000313" key="13">
    <source>
        <dbReference type="Proteomes" id="UP000501253"/>
    </source>
</evidence>
<dbReference type="Proteomes" id="UP000501253">
    <property type="component" value="Chromosome"/>
</dbReference>
<dbReference type="GO" id="GO:0071555">
    <property type="term" value="P:cell wall organization"/>
    <property type="evidence" value="ECO:0007669"/>
    <property type="project" value="UniProtKB-KW"/>
</dbReference>
<feature type="domain" description="Mur ligase N-terminal catalytic" evidence="9">
    <location>
        <begin position="23"/>
        <end position="70"/>
    </location>
</feature>
<evidence type="ECO:0000256" key="6">
    <source>
        <dbReference type="ARBA" id="ARBA00023316"/>
    </source>
</evidence>
<feature type="binding site" evidence="7">
    <location>
        <position position="454"/>
    </location>
    <ligand>
        <name>meso-2,6-diaminopimelate</name>
        <dbReference type="ChEBI" id="CHEBI:57791"/>
    </ligand>
</feature>
<evidence type="ECO:0000256" key="5">
    <source>
        <dbReference type="ARBA" id="ARBA00023306"/>
    </source>
</evidence>
<evidence type="ECO:0000256" key="7">
    <source>
        <dbReference type="HAMAP-Rule" id="MF_00208"/>
    </source>
</evidence>
<feature type="binding site" evidence="7">
    <location>
        <position position="30"/>
    </location>
    <ligand>
        <name>UDP-N-acetyl-alpha-D-muramoyl-L-alanyl-D-glutamate</name>
        <dbReference type="ChEBI" id="CHEBI:83900"/>
    </ligand>
</feature>
<keyword evidence="7" id="KW-0460">Magnesium</keyword>
<comment type="similarity">
    <text evidence="1 7">Belongs to the MurCDEF family. MurE subfamily.</text>
</comment>
<dbReference type="NCBIfam" id="NF001126">
    <property type="entry name" value="PRK00139.1-4"/>
    <property type="match status" value="1"/>
</dbReference>
<dbReference type="UniPathway" id="UPA00219"/>